<accession>A0A9X4KY43</accession>
<dbReference type="Proteomes" id="UP001153404">
    <property type="component" value="Unassembled WGS sequence"/>
</dbReference>
<organism evidence="1 2">
    <name type="scientific">Cohnella rhizosphaerae</name>
    <dbReference type="NCBI Taxonomy" id="1457232"/>
    <lineage>
        <taxon>Bacteria</taxon>
        <taxon>Bacillati</taxon>
        <taxon>Bacillota</taxon>
        <taxon>Bacilli</taxon>
        <taxon>Bacillales</taxon>
        <taxon>Paenibacillaceae</taxon>
        <taxon>Cohnella</taxon>
    </lineage>
</organism>
<comment type="caution">
    <text evidence="1">The sequence shown here is derived from an EMBL/GenBank/DDBJ whole genome shotgun (WGS) entry which is preliminary data.</text>
</comment>
<dbReference type="EMBL" id="JAPDIA010000003">
    <property type="protein sequence ID" value="MDG0810097.1"/>
    <property type="molecule type" value="Genomic_DNA"/>
</dbReference>
<gene>
    <name evidence="1" type="ORF">OMP40_12620</name>
</gene>
<reference evidence="1" key="1">
    <citation type="submission" date="2022-10" db="EMBL/GenBank/DDBJ databases">
        <title>Comparative genomic analysis of Cohnella hashimotonis sp. nov., isolated from the International Space Station.</title>
        <authorList>
            <person name="Simpson A."/>
            <person name="Venkateswaran K."/>
        </authorList>
    </citation>
    <scope>NUCLEOTIDE SEQUENCE</scope>
    <source>
        <strain evidence="1">DSM 28161</strain>
    </source>
</reference>
<protein>
    <submittedName>
        <fullName evidence="1">Uncharacterized protein</fullName>
    </submittedName>
</protein>
<sequence length="215" mass="24407">MSGTLAANAFPPRVPVSLTVSPAFFGRKILAERLRVVRFDAVHRGDDIPFLQTVLPRLRLLDERIDDDTLFLHVDLLVHRRIGREQRIGLRAVSHPGHQIAIGAEVDRAARRLGLRLDIHLGIQPGIYDGEYVRFGVGRYGREEQRALLIDLVVRLDARVHGLCRARTVQNIRQGPVAGDDDDDDERRDDDRRSIAPDKAFILGWQCDRHLRPSL</sequence>
<proteinExistence type="predicted"/>
<evidence type="ECO:0000313" key="2">
    <source>
        <dbReference type="Proteomes" id="UP001153404"/>
    </source>
</evidence>
<evidence type="ECO:0000313" key="1">
    <source>
        <dbReference type="EMBL" id="MDG0810097.1"/>
    </source>
</evidence>
<name>A0A9X4KY43_9BACL</name>
<dbReference type="AlphaFoldDB" id="A0A9X4KY43"/>
<keyword evidence="2" id="KW-1185">Reference proteome</keyword>